<protein>
    <submittedName>
        <fullName evidence="1">Uncharacterized protein</fullName>
    </submittedName>
</protein>
<evidence type="ECO:0000313" key="2">
    <source>
        <dbReference type="Proteomes" id="UP000198282"/>
    </source>
</evidence>
<reference evidence="1 2" key="1">
    <citation type="submission" date="2017-06" db="EMBL/GenBank/DDBJ databases">
        <authorList>
            <person name="Kim H.J."/>
            <person name="Triplett B.A."/>
        </authorList>
    </citation>
    <scope>NUCLEOTIDE SEQUENCE [LARGE SCALE GENOMIC DNA]</scope>
    <source>
        <strain evidence="1 2">CGMCC 4.2132</strain>
    </source>
</reference>
<sequence length="97" mass="11143">MSRMTTTEPLAPFQWLDVCESRGDELLGAIFSMPFFRGLDPAELMRRFSRSQESDIGELDGKICAFVHKRDDEADGSHVSVFQVGEWYVTIEPRGWR</sequence>
<accession>A0A239APX4</accession>
<dbReference type="Proteomes" id="UP000198282">
    <property type="component" value="Unassembled WGS sequence"/>
</dbReference>
<keyword evidence="2" id="KW-1185">Reference proteome</keyword>
<gene>
    <name evidence="1" type="ORF">SAMN05216276_100249</name>
</gene>
<evidence type="ECO:0000313" key="1">
    <source>
        <dbReference type="EMBL" id="SNR97094.1"/>
    </source>
</evidence>
<name>A0A239APX4_9ACTN</name>
<proteinExistence type="predicted"/>
<dbReference type="EMBL" id="FZOD01000002">
    <property type="protein sequence ID" value="SNR97094.1"/>
    <property type="molecule type" value="Genomic_DNA"/>
</dbReference>
<organism evidence="1 2">
    <name type="scientific">Streptosporangium subroseum</name>
    <dbReference type="NCBI Taxonomy" id="106412"/>
    <lineage>
        <taxon>Bacteria</taxon>
        <taxon>Bacillati</taxon>
        <taxon>Actinomycetota</taxon>
        <taxon>Actinomycetes</taxon>
        <taxon>Streptosporangiales</taxon>
        <taxon>Streptosporangiaceae</taxon>
        <taxon>Streptosporangium</taxon>
    </lineage>
</organism>
<dbReference type="AlphaFoldDB" id="A0A239APX4"/>